<dbReference type="EMBL" id="MN739599">
    <property type="protein sequence ID" value="QHT15022.1"/>
    <property type="molecule type" value="Genomic_DNA"/>
</dbReference>
<dbReference type="AlphaFoldDB" id="A0A6C0DF58"/>
<evidence type="ECO:0000313" key="1">
    <source>
        <dbReference type="EMBL" id="QHT15022.1"/>
    </source>
</evidence>
<proteinExistence type="predicted"/>
<organism evidence="1">
    <name type="scientific">viral metagenome</name>
    <dbReference type="NCBI Taxonomy" id="1070528"/>
    <lineage>
        <taxon>unclassified sequences</taxon>
        <taxon>metagenomes</taxon>
        <taxon>organismal metagenomes</taxon>
    </lineage>
</organism>
<sequence>MLFRNHDGSMVIIDKYEFKNDELYYNKIKSIKFGKNVLLNSSHQNSVNYSNNLIDQLLERTSNNLDNQE</sequence>
<protein>
    <submittedName>
        <fullName evidence="1">Uncharacterized protein</fullName>
    </submittedName>
</protein>
<reference evidence="1" key="1">
    <citation type="journal article" date="2020" name="Nature">
        <title>Giant virus diversity and host interactions through global metagenomics.</title>
        <authorList>
            <person name="Schulz F."/>
            <person name="Roux S."/>
            <person name="Paez-Espino D."/>
            <person name="Jungbluth S."/>
            <person name="Walsh D.A."/>
            <person name="Denef V.J."/>
            <person name="McMahon K.D."/>
            <person name="Konstantinidis K.T."/>
            <person name="Eloe-Fadrosh E.A."/>
            <person name="Kyrpides N.C."/>
            <person name="Woyke T."/>
        </authorList>
    </citation>
    <scope>NUCLEOTIDE SEQUENCE</scope>
    <source>
        <strain evidence="1">GVMAG-M-3300023174-144</strain>
    </source>
</reference>
<name>A0A6C0DF58_9ZZZZ</name>
<accession>A0A6C0DF58</accession>